<organism evidence="2 3">
    <name type="scientific">Pseudokineococcus lusitanus</name>
    <dbReference type="NCBI Taxonomy" id="763993"/>
    <lineage>
        <taxon>Bacteria</taxon>
        <taxon>Bacillati</taxon>
        <taxon>Actinomycetota</taxon>
        <taxon>Actinomycetes</taxon>
        <taxon>Kineosporiales</taxon>
        <taxon>Kineosporiaceae</taxon>
        <taxon>Pseudokineococcus</taxon>
    </lineage>
</organism>
<name>A0A3N1GWK5_9ACTN</name>
<accession>A0A3N1GWK5</accession>
<protein>
    <submittedName>
        <fullName evidence="2">Uncharacterized protein</fullName>
    </submittedName>
</protein>
<dbReference type="EMBL" id="RJKN01000006">
    <property type="protein sequence ID" value="ROP34653.1"/>
    <property type="molecule type" value="Genomic_DNA"/>
</dbReference>
<sequence>MSVDAPAPGTYRVADRSAVAFPDALDAWTSAAVAVLTARARVYGTTVPYGELARALFARSGIATRTLLHQWIGDVLGRVADVCADPANDHPPLTALVVREADGAVGAGYADAVERHTGTRPADVEQHAAEARLACYRALARDLPADGGTAVRTGRVAGAATTRQRAPRATAAPKAAAPVPPPPPRCPTCHMELPRSGQCDMCD</sequence>
<evidence type="ECO:0000313" key="2">
    <source>
        <dbReference type="EMBL" id="ROP34653.1"/>
    </source>
</evidence>
<proteinExistence type="predicted"/>
<keyword evidence="3" id="KW-1185">Reference proteome</keyword>
<dbReference type="AlphaFoldDB" id="A0A3N1GWK5"/>
<dbReference type="Proteomes" id="UP000276232">
    <property type="component" value="Unassembled WGS sequence"/>
</dbReference>
<evidence type="ECO:0000256" key="1">
    <source>
        <dbReference type="SAM" id="MobiDB-lite"/>
    </source>
</evidence>
<dbReference type="OrthoDB" id="5916883at2"/>
<reference evidence="2 3" key="1">
    <citation type="journal article" date="2015" name="Stand. Genomic Sci.">
        <title>Genomic Encyclopedia of Bacterial and Archaeal Type Strains, Phase III: the genomes of soil and plant-associated and newly described type strains.</title>
        <authorList>
            <person name="Whitman W.B."/>
            <person name="Woyke T."/>
            <person name="Klenk H.P."/>
            <person name="Zhou Y."/>
            <person name="Lilburn T.G."/>
            <person name="Beck B.J."/>
            <person name="De Vos P."/>
            <person name="Vandamme P."/>
            <person name="Eisen J.A."/>
            <person name="Garrity G."/>
            <person name="Hugenholtz P."/>
            <person name="Kyrpides N.C."/>
        </authorList>
    </citation>
    <scope>NUCLEOTIDE SEQUENCE [LARGE SCALE GENOMIC DNA]</scope>
    <source>
        <strain evidence="2 3">CECT 7306</strain>
    </source>
</reference>
<feature type="compositionally biased region" description="Low complexity" evidence="1">
    <location>
        <begin position="159"/>
        <end position="177"/>
    </location>
</feature>
<dbReference type="InParanoid" id="A0A3N1GWK5"/>
<evidence type="ECO:0000313" key="3">
    <source>
        <dbReference type="Proteomes" id="UP000276232"/>
    </source>
</evidence>
<gene>
    <name evidence="2" type="ORF">EDC03_2470</name>
</gene>
<dbReference type="RefSeq" id="WP_123380545.1">
    <property type="nucleotide sequence ID" value="NZ_RJKN01000006.1"/>
</dbReference>
<comment type="caution">
    <text evidence="2">The sequence shown here is derived from an EMBL/GenBank/DDBJ whole genome shotgun (WGS) entry which is preliminary data.</text>
</comment>
<feature type="region of interest" description="Disordered" evidence="1">
    <location>
        <begin position="155"/>
        <end position="185"/>
    </location>
</feature>